<dbReference type="Proteomes" id="UP000182569">
    <property type="component" value="Chromosome"/>
</dbReference>
<evidence type="ECO:0000313" key="1">
    <source>
        <dbReference type="EMBL" id="APC41374.1"/>
    </source>
</evidence>
<dbReference type="GO" id="GO:0030246">
    <property type="term" value="F:carbohydrate binding"/>
    <property type="evidence" value="ECO:0007669"/>
    <property type="project" value="InterPro"/>
</dbReference>
<dbReference type="KEGG" id="ceu:A7L45_15450"/>
<gene>
    <name evidence="1" type="ORF">A7L45_15450</name>
</gene>
<dbReference type="STRING" id="1552.A7L45_15450"/>
<protein>
    <submittedName>
        <fullName evidence="1">Uncharacterized protein</fullName>
    </submittedName>
</protein>
<dbReference type="EMBL" id="CP015756">
    <property type="protein sequence ID" value="APC41374.1"/>
    <property type="molecule type" value="Genomic_DNA"/>
</dbReference>
<evidence type="ECO:0000313" key="2">
    <source>
        <dbReference type="Proteomes" id="UP000182569"/>
    </source>
</evidence>
<proteinExistence type="predicted"/>
<dbReference type="GO" id="GO:0005975">
    <property type="term" value="P:carbohydrate metabolic process"/>
    <property type="evidence" value="ECO:0007669"/>
    <property type="project" value="InterPro"/>
</dbReference>
<dbReference type="InterPro" id="IPR011013">
    <property type="entry name" value="Gal_mutarotase_sf_dom"/>
</dbReference>
<accession>A0A1J0GKG3</accession>
<dbReference type="InterPro" id="IPR014718">
    <property type="entry name" value="GH-type_carb-bd"/>
</dbReference>
<dbReference type="Gene3D" id="2.70.98.10">
    <property type="match status" value="1"/>
</dbReference>
<keyword evidence="2" id="KW-1185">Reference proteome</keyword>
<sequence length="66" mass="7569">MDIKRGLFGATKEEKEAYIFTLENSKGMKAQVTNYGAILVSLFRVVYKKNEEVSVWNHSFTPKVLI</sequence>
<name>A0A1J0GKG3_9CLOT</name>
<dbReference type="AlphaFoldDB" id="A0A1J0GKG3"/>
<dbReference type="SUPFAM" id="SSF74650">
    <property type="entry name" value="Galactose mutarotase-like"/>
    <property type="match status" value="1"/>
</dbReference>
<dbReference type="RefSeq" id="WP_071613670.1">
    <property type="nucleotide sequence ID" value="NZ_CP015756.1"/>
</dbReference>
<organism evidence="1 2">
    <name type="scientific">Clostridium estertheticum subsp. estertheticum</name>
    <dbReference type="NCBI Taxonomy" id="1552"/>
    <lineage>
        <taxon>Bacteria</taxon>
        <taxon>Bacillati</taxon>
        <taxon>Bacillota</taxon>
        <taxon>Clostridia</taxon>
        <taxon>Eubacteriales</taxon>
        <taxon>Clostridiaceae</taxon>
        <taxon>Clostridium</taxon>
    </lineage>
</organism>
<reference evidence="2" key="1">
    <citation type="journal article" date="2016" name="Front. Microbiol.">
        <title>Complete Genome Sequence of Clostridium estertheticum DSM 8809, a Microbe Identified in Spoiled Vacuum Packed Beef.</title>
        <authorList>
            <person name="Yu Z."/>
            <person name="Gunn L."/>
            <person name="Brennan E."/>
            <person name="Reid R."/>
            <person name="Wall P.G."/>
            <person name="Gaora O.P."/>
            <person name="Hurley D."/>
            <person name="Bolton D."/>
            <person name="Fanning S."/>
        </authorList>
    </citation>
    <scope>NUCLEOTIDE SEQUENCE [LARGE SCALE GENOMIC DNA]</scope>
    <source>
        <strain evidence="2">DSM 8809</strain>
    </source>
</reference>
<dbReference type="GO" id="GO:0003824">
    <property type="term" value="F:catalytic activity"/>
    <property type="evidence" value="ECO:0007669"/>
    <property type="project" value="InterPro"/>
</dbReference>